<dbReference type="EMBL" id="CAJNOU010000931">
    <property type="protein sequence ID" value="CAF1118050.1"/>
    <property type="molecule type" value="Genomic_DNA"/>
</dbReference>
<protein>
    <recommendedName>
        <fullName evidence="11">Tubulin beta chain</fullName>
    </recommendedName>
</protein>
<keyword evidence="5 11" id="KW-0493">Microtubule</keyword>
<keyword evidence="6" id="KW-0479">Metal-binding</keyword>
<comment type="caution">
    <text evidence="14">The sequence shown here is derived from an EMBL/GenBank/DDBJ whole genome shotgun (WGS) entry which is preliminary data.</text>
</comment>
<dbReference type="InterPro" id="IPR036397">
    <property type="entry name" value="RNaseH_sf"/>
</dbReference>
<comment type="subunit">
    <text evidence="11">Dimer of alpha and beta chains. A typical microtubule is a hollow water-filled tube with an outer diameter of 25 nm and an inner diameter of 15 nM. Alpha-beta heterodimers associate head-to-tail to form protofilaments running lengthwise along the microtubule wall with the beta-tubulin subunit facing the microtubule plus end conferring a structural polarity. Microtubules usually have 13 protofilaments but different protofilament numbers can be found in some organisms and specialized cells.</text>
</comment>
<comment type="function">
    <text evidence="11">Tubulin is the major constituent of microtubules, a cylinder consisting of laterally associated linear protofilaments composed of alpha- and beta-tubulin heterodimers. Microtubules grow by the addition of GTP-tubulin dimers to the microtubule end, where a stabilizing cap forms. Below the cap, tubulin dimers are in GDP-bound state, owing to GTPase activity of alpha-tubulin.</text>
</comment>
<dbReference type="GO" id="GO:0003924">
    <property type="term" value="F:GTPase activity"/>
    <property type="evidence" value="ECO:0007669"/>
    <property type="project" value="InterPro"/>
</dbReference>
<dbReference type="PRINTS" id="PR01161">
    <property type="entry name" value="TUBULIN"/>
</dbReference>
<dbReference type="SUPFAM" id="SSF52490">
    <property type="entry name" value="Tubulin nucleotide-binding domain-like"/>
    <property type="match status" value="1"/>
</dbReference>
<dbReference type="Gene3D" id="3.40.50.1440">
    <property type="entry name" value="Tubulin/FtsZ, GTPase domain"/>
    <property type="match status" value="1"/>
</dbReference>
<dbReference type="GO" id="GO:0005874">
    <property type="term" value="C:microtubule"/>
    <property type="evidence" value="ECO:0007669"/>
    <property type="project" value="UniProtKB-KW"/>
</dbReference>
<dbReference type="AlphaFoldDB" id="A0A814QCH1"/>
<dbReference type="InterPro" id="IPR012337">
    <property type="entry name" value="RNaseH-like_sf"/>
</dbReference>
<dbReference type="GO" id="GO:0005200">
    <property type="term" value="F:structural constituent of cytoskeleton"/>
    <property type="evidence" value="ECO:0007669"/>
    <property type="project" value="InterPro"/>
</dbReference>
<dbReference type="PRINTS" id="PR01163">
    <property type="entry name" value="BETATUBULIN"/>
</dbReference>
<evidence type="ECO:0000256" key="3">
    <source>
        <dbReference type="ARBA" id="ARBA00009636"/>
    </source>
</evidence>
<feature type="compositionally biased region" description="Polar residues" evidence="12">
    <location>
        <begin position="448"/>
        <end position="458"/>
    </location>
</feature>
<accession>A0A814QCH1</accession>
<dbReference type="SUPFAM" id="SSF53098">
    <property type="entry name" value="Ribonuclease H-like"/>
    <property type="match status" value="1"/>
</dbReference>
<keyword evidence="4" id="KW-0963">Cytoplasm</keyword>
<dbReference type="Pfam" id="PF03953">
    <property type="entry name" value="Tubulin_C"/>
    <property type="match status" value="1"/>
</dbReference>
<proteinExistence type="inferred from homology"/>
<dbReference type="GO" id="GO:0046872">
    <property type="term" value="F:metal ion binding"/>
    <property type="evidence" value="ECO:0007669"/>
    <property type="project" value="UniProtKB-KW"/>
</dbReference>
<keyword evidence="8" id="KW-0460">Magnesium</keyword>
<dbReference type="InterPro" id="IPR003008">
    <property type="entry name" value="Tubulin_FtsZ_GTPase"/>
</dbReference>
<evidence type="ECO:0000256" key="11">
    <source>
        <dbReference type="RuleBase" id="RU000352"/>
    </source>
</evidence>
<evidence type="ECO:0000256" key="6">
    <source>
        <dbReference type="ARBA" id="ARBA00022723"/>
    </source>
</evidence>
<dbReference type="GO" id="GO:0015074">
    <property type="term" value="P:DNA integration"/>
    <property type="evidence" value="ECO:0007669"/>
    <property type="project" value="InterPro"/>
</dbReference>
<dbReference type="InterPro" id="IPR000217">
    <property type="entry name" value="Tubulin"/>
</dbReference>
<dbReference type="SMART" id="SM00865">
    <property type="entry name" value="Tubulin_C"/>
    <property type="match status" value="1"/>
</dbReference>
<dbReference type="InterPro" id="IPR017975">
    <property type="entry name" value="Tubulin_CS"/>
</dbReference>
<evidence type="ECO:0000256" key="8">
    <source>
        <dbReference type="ARBA" id="ARBA00022842"/>
    </source>
</evidence>
<dbReference type="PROSITE" id="PS50994">
    <property type="entry name" value="INTEGRASE"/>
    <property type="match status" value="1"/>
</dbReference>
<dbReference type="GO" id="GO:0005525">
    <property type="term" value="F:GTP binding"/>
    <property type="evidence" value="ECO:0007669"/>
    <property type="project" value="UniProtKB-UniRule"/>
</dbReference>
<evidence type="ECO:0000256" key="4">
    <source>
        <dbReference type="ARBA" id="ARBA00022490"/>
    </source>
</evidence>
<evidence type="ECO:0000313" key="15">
    <source>
        <dbReference type="Proteomes" id="UP000663889"/>
    </source>
</evidence>
<sequence length="458" mass="50739">MREIVHMQAGQCGNQIGSKFWEVISDEHGIDPTGAYHGDSDLQLERGKYVPRAVLVDLEPGTMDSVRSGAFGQLFRPDNFVFGQSGAGNNWAKGHYTEGAELVDSVLDVVRKEAETCDCLQGFQLTHSLGGGTGSGMGTLLISKVREEYPDRIMMTFSVVPSPKVSDTVVEPYNATLSIHQLVENTDETFCIDNEALYDICFRTLKLTTPTYGDLNHLVSATMSGVTTCFRFPGQLNADLRKLAVNMVPFPRLHFFMPGFAPLTSRGSQQYRALTVPELRQQMFDAKNMMAACDPRHVDAHSKWLEPFIMNDISTTTTTTINTLTSLFARYGFCEEIVSDNRTQFTSEEFAGFCTRNGIRHIRTTSGHPQSNGQAERYVDIVKSALKKGLHNGGKISDVLSKFLFCCKSTSHATTNQIKHRLWSSDEDLIAMNPTTITSDHDKYPSALPSSDQGSKII</sequence>
<evidence type="ECO:0000256" key="10">
    <source>
        <dbReference type="ARBA" id="ARBA00023212"/>
    </source>
</evidence>
<dbReference type="PROSITE" id="PS00227">
    <property type="entry name" value="TUBULIN"/>
    <property type="match status" value="1"/>
</dbReference>
<dbReference type="GO" id="GO:0007017">
    <property type="term" value="P:microtubule-based process"/>
    <property type="evidence" value="ECO:0007669"/>
    <property type="project" value="InterPro"/>
</dbReference>
<keyword evidence="10" id="KW-0206">Cytoskeleton</keyword>
<dbReference type="InterPro" id="IPR018316">
    <property type="entry name" value="Tubulin/FtsZ_2-layer-sand-dom"/>
</dbReference>
<comment type="subcellular location">
    <subcellularLocation>
        <location evidence="2">Cytoplasm</location>
        <location evidence="2">Cytoskeleton</location>
    </subcellularLocation>
</comment>
<gene>
    <name evidence="14" type="ORF">SEV965_LOCUS16750</name>
</gene>
<name>A0A814QCH1_9BILA</name>
<dbReference type="InterPro" id="IPR001584">
    <property type="entry name" value="Integrase_cat-core"/>
</dbReference>
<dbReference type="Proteomes" id="UP000663889">
    <property type="component" value="Unassembled WGS sequence"/>
</dbReference>
<reference evidence="14" key="1">
    <citation type="submission" date="2021-02" db="EMBL/GenBank/DDBJ databases">
        <authorList>
            <person name="Nowell W R."/>
        </authorList>
    </citation>
    <scope>NUCLEOTIDE SEQUENCE</scope>
</reference>
<dbReference type="PANTHER" id="PTHR11588">
    <property type="entry name" value="TUBULIN"/>
    <property type="match status" value="1"/>
</dbReference>
<evidence type="ECO:0000256" key="5">
    <source>
        <dbReference type="ARBA" id="ARBA00022701"/>
    </source>
</evidence>
<dbReference type="Gene3D" id="3.30.420.10">
    <property type="entry name" value="Ribonuclease H-like superfamily/Ribonuclease H"/>
    <property type="match status" value="1"/>
</dbReference>
<dbReference type="InterPro" id="IPR002453">
    <property type="entry name" value="Beta_tubulin"/>
</dbReference>
<comment type="cofactor">
    <cofactor evidence="1">
        <name>Mg(2+)</name>
        <dbReference type="ChEBI" id="CHEBI:18420"/>
    </cofactor>
</comment>
<evidence type="ECO:0000256" key="2">
    <source>
        <dbReference type="ARBA" id="ARBA00004245"/>
    </source>
</evidence>
<dbReference type="SMART" id="SM00864">
    <property type="entry name" value="Tubulin"/>
    <property type="match status" value="1"/>
</dbReference>
<feature type="region of interest" description="Disordered" evidence="12">
    <location>
        <begin position="436"/>
        <end position="458"/>
    </location>
</feature>
<dbReference type="InterPro" id="IPR036525">
    <property type="entry name" value="Tubulin/FtsZ_GTPase_sf"/>
</dbReference>
<dbReference type="CDD" id="cd02187">
    <property type="entry name" value="beta_tubulin"/>
    <property type="match status" value="1"/>
</dbReference>
<dbReference type="SUPFAM" id="SSF55307">
    <property type="entry name" value="Tubulin C-terminal domain-like"/>
    <property type="match status" value="1"/>
</dbReference>
<dbReference type="InterPro" id="IPR013838">
    <property type="entry name" value="Beta-tubulin_BS"/>
</dbReference>
<keyword evidence="9 11" id="KW-0342">GTP-binding</keyword>
<evidence type="ECO:0000313" key="14">
    <source>
        <dbReference type="EMBL" id="CAF1118050.1"/>
    </source>
</evidence>
<evidence type="ECO:0000256" key="1">
    <source>
        <dbReference type="ARBA" id="ARBA00001946"/>
    </source>
</evidence>
<evidence type="ECO:0000259" key="13">
    <source>
        <dbReference type="PROSITE" id="PS50994"/>
    </source>
</evidence>
<comment type="similarity">
    <text evidence="3 11">Belongs to the tubulin family.</text>
</comment>
<feature type="domain" description="Integrase catalytic" evidence="13">
    <location>
        <begin position="298"/>
        <end position="427"/>
    </location>
</feature>
<evidence type="ECO:0000256" key="7">
    <source>
        <dbReference type="ARBA" id="ARBA00022741"/>
    </source>
</evidence>
<organism evidence="14 15">
    <name type="scientific">Rotaria sordida</name>
    <dbReference type="NCBI Taxonomy" id="392033"/>
    <lineage>
        <taxon>Eukaryota</taxon>
        <taxon>Metazoa</taxon>
        <taxon>Spiralia</taxon>
        <taxon>Gnathifera</taxon>
        <taxon>Rotifera</taxon>
        <taxon>Eurotatoria</taxon>
        <taxon>Bdelloidea</taxon>
        <taxon>Philodinida</taxon>
        <taxon>Philodinidae</taxon>
        <taxon>Rotaria</taxon>
    </lineage>
</organism>
<dbReference type="Pfam" id="PF00091">
    <property type="entry name" value="Tubulin"/>
    <property type="match status" value="1"/>
</dbReference>
<dbReference type="PROSITE" id="PS00228">
    <property type="entry name" value="TUBULIN_B_AUTOREG"/>
    <property type="match status" value="1"/>
</dbReference>
<dbReference type="FunFam" id="3.40.50.1440:FF:000003">
    <property type="entry name" value="Tubulin beta chain"/>
    <property type="match status" value="1"/>
</dbReference>
<evidence type="ECO:0000256" key="9">
    <source>
        <dbReference type="ARBA" id="ARBA00023134"/>
    </source>
</evidence>
<keyword evidence="7 11" id="KW-0547">Nucleotide-binding</keyword>
<dbReference type="GO" id="GO:0003676">
    <property type="term" value="F:nucleic acid binding"/>
    <property type="evidence" value="ECO:0007669"/>
    <property type="project" value="InterPro"/>
</dbReference>
<dbReference type="InterPro" id="IPR008280">
    <property type="entry name" value="Tub_FtsZ_C"/>
</dbReference>
<evidence type="ECO:0000256" key="12">
    <source>
        <dbReference type="SAM" id="MobiDB-lite"/>
    </source>
</evidence>